<evidence type="ECO:0000256" key="5">
    <source>
        <dbReference type="SAM" id="Phobius"/>
    </source>
</evidence>
<dbReference type="PROSITE" id="PS01124">
    <property type="entry name" value="HTH_ARAC_FAMILY_2"/>
    <property type="match status" value="1"/>
</dbReference>
<dbReference type="SUPFAM" id="SSF46689">
    <property type="entry name" value="Homeodomain-like"/>
    <property type="match status" value="1"/>
</dbReference>
<evidence type="ECO:0000313" key="7">
    <source>
        <dbReference type="EMBL" id="AZJ31747.1"/>
    </source>
</evidence>
<feature type="domain" description="HTH araC/xylS-type" evidence="6">
    <location>
        <begin position="453"/>
        <end position="555"/>
    </location>
</feature>
<dbReference type="InterPro" id="IPR009057">
    <property type="entry name" value="Homeodomain-like_sf"/>
</dbReference>
<dbReference type="Proteomes" id="UP000269693">
    <property type="component" value="Chromosome"/>
</dbReference>
<organism evidence="7 8">
    <name type="scientific">Tenacibaculum mesophilum</name>
    <dbReference type="NCBI Taxonomy" id="104268"/>
    <lineage>
        <taxon>Bacteria</taxon>
        <taxon>Pseudomonadati</taxon>
        <taxon>Bacteroidota</taxon>
        <taxon>Flavobacteriia</taxon>
        <taxon>Flavobacteriales</taxon>
        <taxon>Flavobacteriaceae</taxon>
        <taxon>Tenacibaculum</taxon>
    </lineage>
</organism>
<feature type="transmembrane region" description="Helical" evidence="5">
    <location>
        <begin position="387"/>
        <end position="404"/>
    </location>
</feature>
<dbReference type="Gene3D" id="1.10.10.60">
    <property type="entry name" value="Homeodomain-like"/>
    <property type="match status" value="2"/>
</dbReference>
<dbReference type="Gene3D" id="1.25.40.10">
    <property type="entry name" value="Tetratricopeptide repeat domain"/>
    <property type="match status" value="2"/>
</dbReference>
<evidence type="ECO:0000256" key="4">
    <source>
        <dbReference type="PROSITE-ProRule" id="PRU00339"/>
    </source>
</evidence>
<keyword evidence="2" id="KW-0238">DNA-binding</keyword>
<dbReference type="RefSeq" id="WP_073184121.1">
    <property type="nucleotide sequence ID" value="NZ_CANLMG010000001.1"/>
</dbReference>
<dbReference type="PANTHER" id="PTHR43280:SF34">
    <property type="entry name" value="ARAC-FAMILY TRANSCRIPTIONAL REGULATOR"/>
    <property type="match status" value="1"/>
</dbReference>
<dbReference type="EMBL" id="CP032544">
    <property type="protein sequence ID" value="AZJ31747.1"/>
    <property type="molecule type" value="Genomic_DNA"/>
</dbReference>
<gene>
    <name evidence="7" type="ORF">D6200_03865</name>
</gene>
<dbReference type="PANTHER" id="PTHR43280">
    <property type="entry name" value="ARAC-FAMILY TRANSCRIPTIONAL REGULATOR"/>
    <property type="match status" value="1"/>
</dbReference>
<dbReference type="InterPro" id="IPR019734">
    <property type="entry name" value="TPR_rpt"/>
</dbReference>
<keyword evidence="5" id="KW-0472">Membrane</keyword>
<keyword evidence="4" id="KW-0802">TPR repeat</keyword>
<evidence type="ECO:0000313" key="8">
    <source>
        <dbReference type="Proteomes" id="UP000269693"/>
    </source>
</evidence>
<keyword evidence="3" id="KW-0804">Transcription</keyword>
<name>A0ABM7CDE4_9FLAO</name>
<feature type="repeat" description="TPR" evidence="4">
    <location>
        <begin position="231"/>
        <end position="264"/>
    </location>
</feature>
<keyword evidence="5" id="KW-1133">Transmembrane helix</keyword>
<dbReference type="SUPFAM" id="SSF48452">
    <property type="entry name" value="TPR-like"/>
    <property type="match status" value="2"/>
</dbReference>
<dbReference type="SMART" id="SM00342">
    <property type="entry name" value="HTH_ARAC"/>
    <property type="match status" value="1"/>
</dbReference>
<keyword evidence="8" id="KW-1185">Reference proteome</keyword>
<keyword evidence="5" id="KW-0812">Transmembrane</keyword>
<evidence type="ECO:0000256" key="3">
    <source>
        <dbReference type="ARBA" id="ARBA00023163"/>
    </source>
</evidence>
<dbReference type="SMART" id="SM00028">
    <property type="entry name" value="TPR"/>
    <property type="match status" value="2"/>
</dbReference>
<dbReference type="PROSITE" id="PS50005">
    <property type="entry name" value="TPR"/>
    <property type="match status" value="1"/>
</dbReference>
<evidence type="ECO:0000256" key="2">
    <source>
        <dbReference type="ARBA" id="ARBA00023125"/>
    </source>
</evidence>
<protein>
    <submittedName>
        <fullName evidence="7">AraC family transcriptional regulator</fullName>
    </submittedName>
</protein>
<reference evidence="7 8" key="1">
    <citation type="submission" date="2018-09" db="EMBL/GenBank/DDBJ databases">
        <title>Insights into the microbiota of Asian seabass (Lates calcarifer) with tenacibaculosis symptoms and description of sp. nov. Tenacibaculum singaporense.</title>
        <authorList>
            <person name="Miyake S."/>
            <person name="Soh M."/>
            <person name="Azman M.N."/>
            <person name="Ngoh S.Y."/>
            <person name="Orban L."/>
            <person name="Seedorf H."/>
        </authorList>
    </citation>
    <scope>NUCLEOTIDE SEQUENCE [LARGE SCALE GENOMIC DNA]</scope>
    <source>
        <strain evidence="7 8">DSM 13764</strain>
    </source>
</reference>
<evidence type="ECO:0000259" key="6">
    <source>
        <dbReference type="PROSITE" id="PS01124"/>
    </source>
</evidence>
<dbReference type="InterPro" id="IPR018060">
    <property type="entry name" value="HTH_AraC"/>
</dbReference>
<evidence type="ECO:0000256" key="1">
    <source>
        <dbReference type="ARBA" id="ARBA00023015"/>
    </source>
</evidence>
<dbReference type="InterPro" id="IPR011990">
    <property type="entry name" value="TPR-like_helical_dom_sf"/>
</dbReference>
<accession>A0ABM7CDE4</accession>
<proteinExistence type="predicted"/>
<keyword evidence="1" id="KW-0805">Transcription regulation</keyword>
<sequence length="565" mass="66692">MKKIFVLLLVIGLSLKVYPQNHIKQDTLLRKSFQELSDLFYNSKPDSLKATIYAKKYFSKALKEKDTLEMLNGKYLLADILNNEDVYLTFCDSLIKIIENTSTKKISAIIHIDLATYFFHKEQNNRALKELMKANQIVHKLKDTYLKNKVLYLMGSIQNSVGENEKALKIYKKVYNYTLKEKLLTKDNFFSTIPLNITIEYRKLNKIDSALFYNRKAVSLYKKINDSINLGYSYYSLAFIYQKKQEHEKALKAYLKSLSAIQKDENYRILTNTYSKVAMLYDTIGFYSKSLKYHLKADSLFDVRKIPSRYLEDTYKYLINQYRDKDLKKQLLYIEKLLKIKDFKSSEKNKINKTFTEDYDIPNLISEKKKVIEKLQNEVKESRRNRIIYISFLVLSLALIGYQIKRKRSLKKRFIALVNQKEVTDKEKIKHVTKTTNKYELSDETINTIMKGLEVFEKNTDFLNSKINLQLLADRLDTNTSYLSKAINQYKKNSFSNYINQLRVKYTIEKLKKDSLWRKYTIKAISQEVGFKNAESFSKAFFKHTGLKPSYFIKELVKVKDHKSS</sequence>
<dbReference type="Pfam" id="PF12833">
    <property type="entry name" value="HTH_18"/>
    <property type="match status" value="1"/>
</dbReference>